<organism evidence="2 3">
    <name type="scientific">Exocentrus adspersus</name>
    <dbReference type="NCBI Taxonomy" id="1586481"/>
    <lineage>
        <taxon>Eukaryota</taxon>
        <taxon>Metazoa</taxon>
        <taxon>Ecdysozoa</taxon>
        <taxon>Arthropoda</taxon>
        <taxon>Hexapoda</taxon>
        <taxon>Insecta</taxon>
        <taxon>Pterygota</taxon>
        <taxon>Neoptera</taxon>
        <taxon>Endopterygota</taxon>
        <taxon>Coleoptera</taxon>
        <taxon>Polyphaga</taxon>
        <taxon>Cucujiformia</taxon>
        <taxon>Chrysomeloidea</taxon>
        <taxon>Cerambycidae</taxon>
        <taxon>Lamiinae</taxon>
        <taxon>Acanthocinini</taxon>
        <taxon>Exocentrus</taxon>
    </lineage>
</organism>
<protein>
    <recommendedName>
        <fullName evidence="1">MADF domain-containing protein</fullName>
    </recommendedName>
</protein>
<sequence>MSTKEKEFMIEFIELYKSFPCLWKIKSKEYSDRDAKSQAYDILVEKMQTVDKSANRETVVKKINSMKTTYRKEFKKKRSGAGVDDIYVPHLWYYELLKIPTGSRNF</sequence>
<dbReference type="SMART" id="SM00595">
    <property type="entry name" value="MADF"/>
    <property type="match status" value="1"/>
</dbReference>
<evidence type="ECO:0000313" key="3">
    <source>
        <dbReference type="Proteomes" id="UP001159042"/>
    </source>
</evidence>
<keyword evidence="3" id="KW-1185">Reference proteome</keyword>
<evidence type="ECO:0000313" key="2">
    <source>
        <dbReference type="EMBL" id="KAJ8912036.1"/>
    </source>
</evidence>
<dbReference type="Pfam" id="PF10545">
    <property type="entry name" value="MADF_DNA_bdg"/>
    <property type="match status" value="1"/>
</dbReference>
<dbReference type="Proteomes" id="UP001159042">
    <property type="component" value="Unassembled WGS sequence"/>
</dbReference>
<reference evidence="2 3" key="1">
    <citation type="journal article" date="2023" name="Insect Mol. Biol.">
        <title>Genome sequencing provides insights into the evolution of gene families encoding plant cell wall-degrading enzymes in longhorned beetles.</title>
        <authorList>
            <person name="Shin N.R."/>
            <person name="Okamura Y."/>
            <person name="Kirsch R."/>
            <person name="Pauchet Y."/>
        </authorList>
    </citation>
    <scope>NUCLEOTIDE SEQUENCE [LARGE SCALE GENOMIC DNA]</scope>
    <source>
        <strain evidence="2">EAD_L_NR</strain>
    </source>
</reference>
<dbReference type="PROSITE" id="PS51029">
    <property type="entry name" value="MADF"/>
    <property type="match status" value="1"/>
</dbReference>
<dbReference type="InterPro" id="IPR006578">
    <property type="entry name" value="MADF-dom"/>
</dbReference>
<name>A0AAV8VDA6_9CUCU</name>
<dbReference type="PANTHER" id="PTHR21505:SF8">
    <property type="entry name" value="DPT-YFP REPRESSOR BY OVEREXPRESSION, ISOFORM D-RELATED"/>
    <property type="match status" value="1"/>
</dbReference>
<proteinExistence type="predicted"/>
<evidence type="ECO:0000259" key="1">
    <source>
        <dbReference type="PROSITE" id="PS51029"/>
    </source>
</evidence>
<feature type="domain" description="MADF" evidence="1">
    <location>
        <begin position="11"/>
        <end position="105"/>
    </location>
</feature>
<dbReference type="AlphaFoldDB" id="A0AAV8VDA6"/>
<accession>A0AAV8VDA6</accession>
<comment type="caution">
    <text evidence="2">The sequence shown here is derived from an EMBL/GenBank/DDBJ whole genome shotgun (WGS) entry which is preliminary data.</text>
</comment>
<dbReference type="EMBL" id="JANEYG010000150">
    <property type="protein sequence ID" value="KAJ8912036.1"/>
    <property type="molecule type" value="Genomic_DNA"/>
</dbReference>
<gene>
    <name evidence="2" type="ORF">NQ315_000529</name>
</gene>
<dbReference type="PANTHER" id="PTHR21505">
    <property type="entry name" value="MADF DOMAIN-CONTAINING PROTEIN-RELATED"/>
    <property type="match status" value="1"/>
</dbReference>